<dbReference type="PANTHER" id="PTHR38686:SF1">
    <property type="entry name" value="APOLIPOPROTEIN N-ACYLTRANSFERASE"/>
    <property type="match status" value="1"/>
</dbReference>
<dbReference type="GO" id="GO:0016410">
    <property type="term" value="F:N-acyltransferase activity"/>
    <property type="evidence" value="ECO:0007669"/>
    <property type="project" value="UniProtKB-UniRule"/>
</dbReference>
<evidence type="ECO:0000256" key="7">
    <source>
        <dbReference type="ARBA" id="ARBA00023136"/>
    </source>
</evidence>
<feature type="transmembrane region" description="Helical" evidence="9">
    <location>
        <begin position="58"/>
        <end position="79"/>
    </location>
</feature>
<organism evidence="11 12">
    <name type="scientific">Oxalicibacterium solurbis</name>
    <dbReference type="NCBI Taxonomy" id="69280"/>
    <lineage>
        <taxon>Bacteria</taxon>
        <taxon>Pseudomonadati</taxon>
        <taxon>Pseudomonadota</taxon>
        <taxon>Betaproteobacteria</taxon>
        <taxon>Burkholderiales</taxon>
        <taxon>Oxalobacteraceae</taxon>
        <taxon>Oxalicibacterium</taxon>
    </lineage>
</organism>
<evidence type="ECO:0000259" key="10">
    <source>
        <dbReference type="PROSITE" id="PS50263"/>
    </source>
</evidence>
<keyword evidence="7 9" id="KW-0472">Membrane</keyword>
<proteinExistence type="inferred from homology"/>
<evidence type="ECO:0000256" key="9">
    <source>
        <dbReference type="HAMAP-Rule" id="MF_01148"/>
    </source>
</evidence>
<dbReference type="InterPro" id="IPR004563">
    <property type="entry name" value="Apolipo_AcylTrfase"/>
</dbReference>
<dbReference type="Pfam" id="PF20154">
    <property type="entry name" value="LNT_N"/>
    <property type="match status" value="1"/>
</dbReference>
<accession>A0A8J3B0K1</accession>
<keyword evidence="3 9" id="KW-1003">Cell membrane</keyword>
<evidence type="ECO:0000256" key="8">
    <source>
        <dbReference type="ARBA" id="ARBA00023315"/>
    </source>
</evidence>
<dbReference type="Gene3D" id="3.60.110.10">
    <property type="entry name" value="Carbon-nitrogen hydrolase"/>
    <property type="match status" value="1"/>
</dbReference>
<evidence type="ECO:0000256" key="1">
    <source>
        <dbReference type="ARBA" id="ARBA00004651"/>
    </source>
</evidence>
<evidence type="ECO:0000313" key="12">
    <source>
        <dbReference type="Proteomes" id="UP000627205"/>
    </source>
</evidence>
<feature type="transmembrane region" description="Helical" evidence="9">
    <location>
        <begin position="91"/>
        <end position="117"/>
    </location>
</feature>
<feature type="transmembrane region" description="Helical" evidence="9">
    <location>
        <begin position="168"/>
        <end position="190"/>
    </location>
</feature>
<reference evidence="11" key="2">
    <citation type="submission" date="2020-09" db="EMBL/GenBank/DDBJ databases">
        <authorList>
            <person name="Sun Q."/>
            <person name="Sedlacek I."/>
        </authorList>
    </citation>
    <scope>NUCLEOTIDE SEQUENCE</scope>
    <source>
        <strain evidence="11">CCM 7664</strain>
    </source>
</reference>
<comment type="pathway">
    <text evidence="9">Protein modification; lipoprotein biosynthesis (N-acyl transfer).</text>
</comment>
<feature type="transmembrane region" description="Helical" evidence="9">
    <location>
        <begin position="197"/>
        <end position="216"/>
    </location>
</feature>
<dbReference type="Pfam" id="PF00795">
    <property type="entry name" value="CN_hydrolase"/>
    <property type="match status" value="1"/>
</dbReference>
<sequence>MTFPISFQPSPRQTLLLALIAGAINVFSFAPFGWWWLQIFTLALLFRLTLQAPSVKRALLIGWAFGFGWLVCCIYWLYISMHDYGGMAAPMAALAVALLAAVLGVFSGIACGFATWFARRLRARESVTLLLVLPAAWALTEWLRGWIFSGFPWTVSGYAHANAPLAGFAPLLGVYGIGWLVALLAGCLLLPFREKSGLLLMLAVLVAGFGLHQVSWTVPNGQPISVRLLQGNVPQEMKFDAEKLDDTLVLYEDMIRAAPADLIATPETALPLLLHQLPQDYLPRLSDFATATNSHLAIGIPVSDGPQQYANSVIGISPAPASRAAPALYRYDKHHLVPFGEFIPFGFQWFVDMMRIPLGSFTPGDATPVPFIVRDQRVLPNICYEDLFGGEIASQLRTARAEASPVPSILLNVSNIAWFGDSIALPQHLQISQMRAIETGRPMLRATNTGATAVIAPDGSVTAELPPFTRGVLTASVQGYRGITPYVVAGNALIVLLAVSMLGMAWLATRRRGS</sequence>
<evidence type="ECO:0000256" key="5">
    <source>
        <dbReference type="ARBA" id="ARBA00022692"/>
    </source>
</evidence>
<dbReference type="UniPathway" id="UPA00666"/>
<dbReference type="PROSITE" id="PS50263">
    <property type="entry name" value="CN_HYDROLASE"/>
    <property type="match status" value="1"/>
</dbReference>
<dbReference type="AlphaFoldDB" id="A0A8J3B0K1"/>
<keyword evidence="8 9" id="KW-0012">Acyltransferase</keyword>
<keyword evidence="12" id="KW-1185">Reference proteome</keyword>
<dbReference type="RefSeq" id="WP_188422628.1">
    <property type="nucleotide sequence ID" value="NZ_BMDP01000004.1"/>
</dbReference>
<reference evidence="11" key="1">
    <citation type="journal article" date="2014" name="Int. J. Syst. Evol. Microbiol.">
        <title>Complete genome sequence of Corynebacterium casei LMG S-19264T (=DSM 44701T), isolated from a smear-ripened cheese.</title>
        <authorList>
            <consortium name="US DOE Joint Genome Institute (JGI-PGF)"/>
            <person name="Walter F."/>
            <person name="Albersmeier A."/>
            <person name="Kalinowski J."/>
            <person name="Ruckert C."/>
        </authorList>
    </citation>
    <scope>NUCLEOTIDE SEQUENCE</scope>
    <source>
        <strain evidence="11">CCM 7664</strain>
    </source>
</reference>
<dbReference type="SUPFAM" id="SSF56317">
    <property type="entry name" value="Carbon-nitrogen hydrolase"/>
    <property type="match status" value="1"/>
</dbReference>
<dbReference type="CDD" id="cd07571">
    <property type="entry name" value="ALP_N-acyl_transferase"/>
    <property type="match status" value="1"/>
</dbReference>
<dbReference type="NCBIfam" id="TIGR00546">
    <property type="entry name" value="lnt"/>
    <property type="match status" value="1"/>
</dbReference>
<comment type="catalytic activity">
    <reaction evidence="9">
        <text>N-terminal S-1,2-diacyl-sn-glyceryl-L-cysteinyl-[lipoprotein] + a glycerophospholipid = N-acyl-S-1,2-diacyl-sn-glyceryl-L-cysteinyl-[lipoprotein] + a 2-acyl-sn-glycero-3-phospholipid + H(+)</text>
        <dbReference type="Rhea" id="RHEA:48228"/>
        <dbReference type="Rhea" id="RHEA-COMP:14681"/>
        <dbReference type="Rhea" id="RHEA-COMP:14684"/>
        <dbReference type="ChEBI" id="CHEBI:15378"/>
        <dbReference type="ChEBI" id="CHEBI:136912"/>
        <dbReference type="ChEBI" id="CHEBI:140656"/>
        <dbReference type="ChEBI" id="CHEBI:140657"/>
        <dbReference type="ChEBI" id="CHEBI:140660"/>
        <dbReference type="EC" id="2.3.1.269"/>
    </reaction>
</comment>
<keyword evidence="5 9" id="KW-0812">Transmembrane</keyword>
<comment type="function">
    <text evidence="9">Catalyzes the phospholipid dependent N-acylation of the N-terminal cysteine of apolipoprotein, the last step in lipoprotein maturation.</text>
</comment>
<protein>
    <recommendedName>
        <fullName evidence="9">Apolipoprotein N-acyltransferase</fullName>
        <shortName evidence="9">ALP N-acyltransferase</shortName>
        <ecNumber evidence="9">2.3.1.269</ecNumber>
    </recommendedName>
</protein>
<name>A0A8J3B0K1_9BURK</name>
<dbReference type="EC" id="2.3.1.269" evidence="9"/>
<feature type="transmembrane region" description="Helical" evidence="9">
    <location>
        <begin position="486"/>
        <end position="508"/>
    </location>
</feature>
<dbReference type="GO" id="GO:0005886">
    <property type="term" value="C:plasma membrane"/>
    <property type="evidence" value="ECO:0007669"/>
    <property type="project" value="UniProtKB-SubCell"/>
</dbReference>
<feature type="transmembrane region" description="Helical" evidence="9">
    <location>
        <begin position="129"/>
        <end position="148"/>
    </location>
</feature>
<comment type="subcellular location">
    <subcellularLocation>
        <location evidence="1 9">Cell membrane</location>
        <topology evidence="1 9">Multi-pass membrane protein</topology>
    </subcellularLocation>
</comment>
<evidence type="ECO:0000256" key="4">
    <source>
        <dbReference type="ARBA" id="ARBA00022679"/>
    </source>
</evidence>
<evidence type="ECO:0000256" key="6">
    <source>
        <dbReference type="ARBA" id="ARBA00022989"/>
    </source>
</evidence>
<dbReference type="InterPro" id="IPR036526">
    <property type="entry name" value="C-N_Hydrolase_sf"/>
</dbReference>
<feature type="transmembrane region" description="Helical" evidence="9">
    <location>
        <begin position="15"/>
        <end position="37"/>
    </location>
</feature>
<dbReference type="InterPro" id="IPR045378">
    <property type="entry name" value="LNT_N"/>
</dbReference>
<comment type="caution">
    <text evidence="11">The sequence shown here is derived from an EMBL/GenBank/DDBJ whole genome shotgun (WGS) entry which is preliminary data.</text>
</comment>
<dbReference type="InterPro" id="IPR003010">
    <property type="entry name" value="C-N_Hydrolase"/>
</dbReference>
<gene>
    <name evidence="11" type="primary">cutE</name>
    <name evidence="9" type="synonym">lnt</name>
    <name evidence="11" type="ORF">GCM10011430_26850</name>
</gene>
<dbReference type="EMBL" id="BMDP01000004">
    <property type="protein sequence ID" value="GGI55511.1"/>
    <property type="molecule type" value="Genomic_DNA"/>
</dbReference>
<dbReference type="Proteomes" id="UP000627205">
    <property type="component" value="Unassembled WGS sequence"/>
</dbReference>
<evidence type="ECO:0000256" key="3">
    <source>
        <dbReference type="ARBA" id="ARBA00022475"/>
    </source>
</evidence>
<comment type="similarity">
    <text evidence="2 9">Belongs to the CN hydrolase family. Apolipoprotein N-acyltransferase subfamily.</text>
</comment>
<dbReference type="PANTHER" id="PTHR38686">
    <property type="entry name" value="APOLIPOPROTEIN N-ACYLTRANSFERASE"/>
    <property type="match status" value="1"/>
</dbReference>
<keyword evidence="4 9" id="KW-0808">Transferase</keyword>
<feature type="domain" description="CN hydrolase" evidence="10">
    <location>
        <begin position="229"/>
        <end position="479"/>
    </location>
</feature>
<dbReference type="HAMAP" id="MF_01148">
    <property type="entry name" value="Lnt"/>
    <property type="match status" value="1"/>
</dbReference>
<evidence type="ECO:0000256" key="2">
    <source>
        <dbReference type="ARBA" id="ARBA00010065"/>
    </source>
</evidence>
<keyword evidence="6 9" id="KW-1133">Transmembrane helix</keyword>
<dbReference type="GO" id="GO:0042158">
    <property type="term" value="P:lipoprotein biosynthetic process"/>
    <property type="evidence" value="ECO:0007669"/>
    <property type="project" value="UniProtKB-UniRule"/>
</dbReference>
<evidence type="ECO:0000313" key="11">
    <source>
        <dbReference type="EMBL" id="GGI55511.1"/>
    </source>
</evidence>